<gene>
    <name evidence="2" type="ORF">FH972_018259</name>
</gene>
<feature type="region of interest" description="Disordered" evidence="1">
    <location>
        <begin position="14"/>
        <end position="35"/>
    </location>
</feature>
<sequence length="120" mass="12024">MSKSCGAVLNVMPPTLGGPQEHNGPPPRIGGGPSPIRSTTSFYFLAAFACPTLSEPEVGTPIEFDTCCAAACDAVCEAGLNAVWDASYEAGLNAGSEISWGASCEAGLAALPFETGLAAG</sequence>
<dbReference type="AlphaFoldDB" id="A0A5N6RLF2"/>
<evidence type="ECO:0000313" key="3">
    <source>
        <dbReference type="Proteomes" id="UP000327013"/>
    </source>
</evidence>
<proteinExistence type="predicted"/>
<keyword evidence="3" id="KW-1185">Reference proteome</keyword>
<accession>A0A5N6RLF2</accession>
<evidence type="ECO:0000256" key="1">
    <source>
        <dbReference type="SAM" id="MobiDB-lite"/>
    </source>
</evidence>
<evidence type="ECO:0000313" key="2">
    <source>
        <dbReference type="EMBL" id="KAE8100352.1"/>
    </source>
</evidence>
<name>A0A5N6RLF2_9ROSI</name>
<protein>
    <submittedName>
        <fullName evidence="2">Uncharacterized protein</fullName>
    </submittedName>
</protein>
<dbReference type="Proteomes" id="UP000327013">
    <property type="component" value="Chromosome 7"/>
</dbReference>
<dbReference type="EMBL" id="CM017327">
    <property type="protein sequence ID" value="KAE8100352.1"/>
    <property type="molecule type" value="Genomic_DNA"/>
</dbReference>
<organism evidence="2 3">
    <name type="scientific">Carpinus fangiana</name>
    <dbReference type="NCBI Taxonomy" id="176857"/>
    <lineage>
        <taxon>Eukaryota</taxon>
        <taxon>Viridiplantae</taxon>
        <taxon>Streptophyta</taxon>
        <taxon>Embryophyta</taxon>
        <taxon>Tracheophyta</taxon>
        <taxon>Spermatophyta</taxon>
        <taxon>Magnoliopsida</taxon>
        <taxon>eudicotyledons</taxon>
        <taxon>Gunneridae</taxon>
        <taxon>Pentapetalae</taxon>
        <taxon>rosids</taxon>
        <taxon>fabids</taxon>
        <taxon>Fagales</taxon>
        <taxon>Betulaceae</taxon>
        <taxon>Carpinus</taxon>
    </lineage>
</organism>
<reference evidence="2 3" key="1">
    <citation type="submission" date="2019-06" db="EMBL/GenBank/DDBJ databases">
        <title>A chromosomal-level reference genome of Carpinus fangiana (Coryloideae, Betulaceae).</title>
        <authorList>
            <person name="Yang X."/>
            <person name="Wang Z."/>
            <person name="Zhang L."/>
            <person name="Hao G."/>
            <person name="Liu J."/>
            <person name="Yang Y."/>
        </authorList>
    </citation>
    <scope>NUCLEOTIDE SEQUENCE [LARGE SCALE GENOMIC DNA]</scope>
    <source>
        <strain evidence="2">Cfa_2016G</strain>
        <tissue evidence="2">Leaf</tissue>
    </source>
</reference>